<dbReference type="SMART" id="SM00663">
    <property type="entry name" value="RPOLA_N"/>
    <property type="match status" value="1"/>
</dbReference>
<dbReference type="SUPFAM" id="SSF64484">
    <property type="entry name" value="beta and beta-prime subunits of DNA dependent RNA-polymerase"/>
    <property type="match status" value="1"/>
</dbReference>
<accession>A0A7U3UCD2</accession>
<dbReference type="EC" id="2.7.7.6" evidence="8"/>
<geneLocation type="chloroplast" evidence="11"/>
<feature type="region of interest" description="Disordered" evidence="9">
    <location>
        <begin position="36"/>
        <end position="57"/>
    </location>
</feature>
<evidence type="ECO:0000259" key="10">
    <source>
        <dbReference type="SMART" id="SM00663"/>
    </source>
</evidence>
<dbReference type="InterPro" id="IPR044893">
    <property type="entry name" value="RNA_pol_Rpb1_clamp_domain"/>
</dbReference>
<keyword evidence="3 8" id="KW-0240">DNA-directed RNA polymerase</keyword>
<dbReference type="PANTHER" id="PTHR19376">
    <property type="entry name" value="DNA-DIRECTED RNA POLYMERASE"/>
    <property type="match status" value="1"/>
</dbReference>
<evidence type="ECO:0000256" key="2">
    <source>
        <dbReference type="ARBA" id="ARBA00007207"/>
    </source>
</evidence>
<dbReference type="InterPro" id="IPR000722">
    <property type="entry name" value="RNA_pol_asu"/>
</dbReference>
<reference evidence="11" key="1">
    <citation type="journal article" date="2020" name="Mol. Phylogenet. Evol.">
        <title>Plastome-based phylogenomics resolves the placement of the sanguinolenta group in the spikemoss of lycophyte (Selaginellaceae).</title>
        <authorList>
            <person name="Zhang H.-R."/>
            <person name="Wei R."/>
            <person name="Xiang Q.-P."/>
            <person name="Zhang X.-C."/>
        </authorList>
    </citation>
    <scope>NUCLEOTIDE SEQUENCE</scope>
</reference>
<dbReference type="GO" id="GO:0006351">
    <property type="term" value="P:DNA-templated transcription"/>
    <property type="evidence" value="ECO:0007669"/>
    <property type="project" value="InterPro"/>
</dbReference>
<gene>
    <name evidence="11" type="primary">rpoC1</name>
</gene>
<dbReference type="InterPro" id="IPR007080">
    <property type="entry name" value="RNA_pol_Rpb1_1"/>
</dbReference>
<dbReference type="Pfam" id="PF04997">
    <property type="entry name" value="RNA_pol_Rpb1_1"/>
    <property type="match status" value="1"/>
</dbReference>
<keyword evidence="11" id="KW-0150">Chloroplast</keyword>
<feature type="domain" description="RNA polymerase N-terminal" evidence="10">
    <location>
        <begin position="264"/>
        <end position="545"/>
    </location>
</feature>
<evidence type="ECO:0000313" key="11">
    <source>
        <dbReference type="EMBL" id="QQP17266.1"/>
    </source>
</evidence>
<evidence type="ECO:0000256" key="1">
    <source>
        <dbReference type="ARBA" id="ARBA00004026"/>
    </source>
</evidence>
<dbReference type="PANTHER" id="PTHR19376:SF54">
    <property type="entry name" value="DNA-DIRECTED RNA POLYMERASE SUBUNIT BETA"/>
    <property type="match status" value="1"/>
</dbReference>
<keyword evidence="5 8" id="KW-0548">Nucleotidyltransferase</keyword>
<protein>
    <recommendedName>
        <fullName evidence="8">DNA-directed RNA polymerase subunit</fullName>
        <ecNumber evidence="8">2.7.7.6</ecNumber>
    </recommendedName>
</protein>
<feature type="compositionally biased region" description="Basic and acidic residues" evidence="9">
    <location>
        <begin position="45"/>
        <end position="57"/>
    </location>
</feature>
<evidence type="ECO:0000256" key="5">
    <source>
        <dbReference type="ARBA" id="ARBA00022695"/>
    </source>
</evidence>
<dbReference type="GO" id="GO:0003899">
    <property type="term" value="F:DNA-directed RNA polymerase activity"/>
    <property type="evidence" value="ECO:0007669"/>
    <property type="project" value="UniProtKB-EC"/>
</dbReference>
<keyword evidence="11" id="KW-0934">Plastid</keyword>
<dbReference type="GO" id="GO:0000428">
    <property type="term" value="C:DNA-directed RNA polymerase complex"/>
    <property type="evidence" value="ECO:0007669"/>
    <property type="project" value="UniProtKB-KW"/>
</dbReference>
<dbReference type="Gene3D" id="2.40.40.20">
    <property type="match status" value="1"/>
</dbReference>
<dbReference type="InterPro" id="IPR045867">
    <property type="entry name" value="DNA-dir_RpoC_beta_prime"/>
</dbReference>
<dbReference type="Gene3D" id="1.10.274.100">
    <property type="entry name" value="RNA polymerase Rpb1, domain 3"/>
    <property type="match status" value="1"/>
</dbReference>
<organism evidence="11">
    <name type="scientific">Megaloselaginella exaltata</name>
    <dbReference type="NCBI Taxonomy" id="3140882"/>
    <lineage>
        <taxon>Eukaryota</taxon>
        <taxon>Viridiplantae</taxon>
        <taxon>Streptophyta</taxon>
        <taxon>Embryophyta</taxon>
        <taxon>Tracheophyta</taxon>
        <taxon>Lycopodiopsida</taxon>
        <taxon>Selaginellales</taxon>
        <taxon>Selaginellaceae</taxon>
        <taxon>Gymnogynoideae</taxon>
        <taxon>Megaloselaginella</taxon>
    </lineage>
</organism>
<dbReference type="EMBL" id="MN427927">
    <property type="protein sequence ID" value="QQP17266.1"/>
    <property type="molecule type" value="Genomic_DNA"/>
</dbReference>
<dbReference type="InterPro" id="IPR006592">
    <property type="entry name" value="RNA_pol_N"/>
</dbReference>
<dbReference type="InterPro" id="IPR042102">
    <property type="entry name" value="RNA_pol_Rpb1_3_sf"/>
</dbReference>
<keyword evidence="4 8" id="KW-0808">Transferase</keyword>
<evidence type="ECO:0000256" key="6">
    <source>
        <dbReference type="ARBA" id="ARBA00023163"/>
    </source>
</evidence>
<comment type="similarity">
    <text evidence="2">Belongs to the RNA polymerase beta' chain family. RpoC1 subfamily.</text>
</comment>
<dbReference type="Gene3D" id="1.10.40.90">
    <property type="match status" value="1"/>
</dbReference>
<dbReference type="Pfam" id="PF00623">
    <property type="entry name" value="RNA_pol_Rpb1_2"/>
    <property type="match status" value="2"/>
</dbReference>
<dbReference type="AlphaFoldDB" id="A0A7U3UCD2"/>
<evidence type="ECO:0000256" key="7">
    <source>
        <dbReference type="ARBA" id="ARBA00048552"/>
    </source>
</evidence>
<sequence>TIRKENYQYVRIGLASPRRIREWSEKMLPTGEIVGRVNRPSTFHHGSDEPERDGTSRERIFGPIRCGIRACGEYKGMAEETGDSRFCKDCGAEFVESRARRYRMGYIESACAVTHVWFLKNVPGHIANILSKPMQELESLAYRDLLLAKPVTGDPTLLGFRRGVSKYDEYGTWDEIIPRLSNCSDYDESIRREITTGGDAIREPSASLDPKAVLGRTYAEWGFWMSNGPMEDPWGDRALRGGKDLLVRRIRLMTNFVRTNTNPEWMVLSSPPVPPPELRPMVPLGGGRTIGSDMNELYRRIIFRNNPPGNPPARRILAPEGVIVRQKKLLQGAVDALLGNGIGGQPMTDTDERPFKSLSDMIQGKGGRFRENLLGKRVDYPGRSVIAAGPYLRLHQCGLPRGIATELFQPVIIRRLLGRKSAPSIKAAKALVRKKKPFVGEVTQEVMRGHTVLPNRAPTSHRLGIQAFEPVLADGCAIRIHPLVCAGPNADFDGDQMAVHVPLPLGAQAEARSLALSHMNLPSPATGDPISSPNQDMLLGLYILTIESYSGIMGNRRRNTPYRQGVESNPISYEQLCHCHLGSPNPCGGGASCGAADWVPELPPNNSLSRNTLWLWQPAGGDLRVMNSITREEPFELQYEPLGTYNQIYEHSLRNGDAGNIHAPSVYVCTTAGRPIFNQRMEPSSKSMYEDNSRR</sequence>
<evidence type="ECO:0000256" key="9">
    <source>
        <dbReference type="SAM" id="MobiDB-lite"/>
    </source>
</evidence>
<keyword evidence="6 8" id="KW-0804">Transcription</keyword>
<comment type="catalytic activity">
    <reaction evidence="7 8">
        <text>RNA(n) + a ribonucleoside 5'-triphosphate = RNA(n+1) + diphosphate</text>
        <dbReference type="Rhea" id="RHEA:21248"/>
        <dbReference type="Rhea" id="RHEA-COMP:14527"/>
        <dbReference type="Rhea" id="RHEA-COMP:17342"/>
        <dbReference type="ChEBI" id="CHEBI:33019"/>
        <dbReference type="ChEBI" id="CHEBI:61557"/>
        <dbReference type="ChEBI" id="CHEBI:140395"/>
        <dbReference type="EC" id="2.7.7.6"/>
    </reaction>
</comment>
<dbReference type="Gene3D" id="4.10.860.120">
    <property type="entry name" value="RNA polymerase II, clamp domain"/>
    <property type="match status" value="1"/>
</dbReference>
<name>A0A7U3UCD2_9TRAC</name>
<comment type="function">
    <text evidence="1 8">DNA-dependent RNA polymerase catalyzes the transcription of DNA into RNA using the four ribonucleoside triphosphates as substrates.</text>
</comment>
<evidence type="ECO:0000256" key="3">
    <source>
        <dbReference type="ARBA" id="ARBA00022478"/>
    </source>
</evidence>
<dbReference type="GO" id="GO:0003677">
    <property type="term" value="F:DNA binding"/>
    <property type="evidence" value="ECO:0007669"/>
    <property type="project" value="InterPro"/>
</dbReference>
<evidence type="ECO:0000256" key="4">
    <source>
        <dbReference type="ARBA" id="ARBA00022679"/>
    </source>
</evidence>
<proteinExistence type="inferred from homology"/>
<evidence type="ECO:0000256" key="8">
    <source>
        <dbReference type="RuleBase" id="RU004279"/>
    </source>
</evidence>